<gene>
    <name evidence="2" type="ORF">IFO66_00665</name>
</gene>
<name>A0ABR9AV29_9BACL</name>
<feature type="transmembrane region" description="Helical" evidence="1">
    <location>
        <begin position="12"/>
        <end position="32"/>
    </location>
</feature>
<sequence>MNVSDVRKRAVTYVVTGVLVVIMSGCTSLLMVEPGAKEEVWDMQETRVPIYEEVYGKIVIPEEVYQP</sequence>
<dbReference type="EMBL" id="JACYTN010000001">
    <property type="protein sequence ID" value="MBD8496806.1"/>
    <property type="molecule type" value="Genomic_DNA"/>
</dbReference>
<keyword evidence="1" id="KW-0472">Membrane</keyword>
<dbReference type="Proteomes" id="UP000634529">
    <property type="component" value="Unassembled WGS sequence"/>
</dbReference>
<evidence type="ECO:0000313" key="3">
    <source>
        <dbReference type="Proteomes" id="UP000634529"/>
    </source>
</evidence>
<keyword evidence="1" id="KW-1133">Transmembrane helix</keyword>
<dbReference type="RefSeq" id="WP_192023277.1">
    <property type="nucleotide sequence ID" value="NZ_JACYTN010000001.1"/>
</dbReference>
<evidence type="ECO:0000313" key="2">
    <source>
        <dbReference type="EMBL" id="MBD8496806.1"/>
    </source>
</evidence>
<comment type="caution">
    <text evidence="2">The sequence shown here is derived from an EMBL/GenBank/DDBJ whole genome shotgun (WGS) entry which is preliminary data.</text>
</comment>
<keyword evidence="3" id="KW-1185">Reference proteome</keyword>
<evidence type="ECO:0000256" key="1">
    <source>
        <dbReference type="SAM" id="Phobius"/>
    </source>
</evidence>
<accession>A0ABR9AV29</accession>
<dbReference type="PROSITE" id="PS51257">
    <property type="entry name" value="PROKAR_LIPOPROTEIN"/>
    <property type="match status" value="1"/>
</dbReference>
<protein>
    <submittedName>
        <fullName evidence="2">Uncharacterized protein</fullName>
    </submittedName>
</protein>
<keyword evidence="1" id="KW-0812">Transmembrane</keyword>
<proteinExistence type="predicted"/>
<organism evidence="2 3">
    <name type="scientific">Paenibacillus arenosi</name>
    <dbReference type="NCBI Taxonomy" id="2774142"/>
    <lineage>
        <taxon>Bacteria</taxon>
        <taxon>Bacillati</taxon>
        <taxon>Bacillota</taxon>
        <taxon>Bacilli</taxon>
        <taxon>Bacillales</taxon>
        <taxon>Paenibacillaceae</taxon>
        <taxon>Paenibacillus</taxon>
    </lineage>
</organism>
<reference evidence="2 3" key="1">
    <citation type="submission" date="2020-09" db="EMBL/GenBank/DDBJ databases">
        <title>Paenibacillus sp. CAU 1523 isolated from sand of Haeundae Beach.</title>
        <authorList>
            <person name="Kim W."/>
        </authorList>
    </citation>
    <scope>NUCLEOTIDE SEQUENCE [LARGE SCALE GENOMIC DNA]</scope>
    <source>
        <strain evidence="2 3">CAU 1523</strain>
    </source>
</reference>